<organism evidence="16 17">
    <name type="scientific">Acidimangrovimonas pyrenivorans</name>
    <dbReference type="NCBI Taxonomy" id="2030798"/>
    <lineage>
        <taxon>Bacteria</taxon>
        <taxon>Pseudomonadati</taxon>
        <taxon>Pseudomonadota</taxon>
        <taxon>Alphaproteobacteria</taxon>
        <taxon>Rhodobacterales</taxon>
        <taxon>Paracoccaceae</taxon>
        <taxon>Acidimangrovimonas</taxon>
    </lineage>
</organism>
<comment type="catalytic activity">
    <reaction evidence="13">
        <text>L-leucine + 2-oxoglutarate = 4-methyl-2-oxopentanoate + L-glutamate</text>
        <dbReference type="Rhea" id="RHEA:18321"/>
        <dbReference type="ChEBI" id="CHEBI:16810"/>
        <dbReference type="ChEBI" id="CHEBI:17865"/>
        <dbReference type="ChEBI" id="CHEBI:29985"/>
        <dbReference type="ChEBI" id="CHEBI:57427"/>
        <dbReference type="EC" id="2.6.1.42"/>
    </reaction>
</comment>
<keyword evidence="10" id="KW-0100">Branched-chain amino acid biosynthesis</keyword>
<keyword evidence="17" id="KW-1185">Reference proteome</keyword>
<dbReference type="PROSITE" id="PS00770">
    <property type="entry name" value="AA_TRANSFER_CLASS_4"/>
    <property type="match status" value="1"/>
</dbReference>
<evidence type="ECO:0000256" key="4">
    <source>
        <dbReference type="ARBA" id="ARBA00004931"/>
    </source>
</evidence>
<dbReference type="PANTHER" id="PTHR42743:SF11">
    <property type="entry name" value="AMINODEOXYCHORISMATE LYASE"/>
    <property type="match status" value="1"/>
</dbReference>
<evidence type="ECO:0000256" key="7">
    <source>
        <dbReference type="ARBA" id="ARBA00013053"/>
    </source>
</evidence>
<evidence type="ECO:0000256" key="1">
    <source>
        <dbReference type="ARBA" id="ARBA00001933"/>
    </source>
</evidence>
<keyword evidence="9 15" id="KW-0663">Pyridoxal phosphate</keyword>
<sequence length="290" mass="31372">MATGSNIRTYFEGSWHEGDVPVMRAADHGSWLGTTVFDGARQVDGLTPDLDLHCARVNRSAAALMITPTVEADRMVEIVREGLALYPKGTPVYIRPMYWALDGDASGIVPRAEGSGFAICLEEIPMAAPDAAVTLTTTQFRRPVLADNVVNAKAGCLYPNNARMLVEARSKGYGNALVADAMGNVAESATANVFMVRDGAVFTPIPNGTFLAGITRARHIKNLRADGLEVHETVLTFDDFRKADEVFLTGNMSKVTPVSEFDGTSYQIGPVARRARELYWDWARTDAGAA</sequence>
<evidence type="ECO:0000313" key="16">
    <source>
        <dbReference type="EMBL" id="MFC2969301.1"/>
    </source>
</evidence>
<comment type="caution">
    <text evidence="16">The sequence shown here is derived from an EMBL/GenBank/DDBJ whole genome shotgun (WGS) entry which is preliminary data.</text>
</comment>
<dbReference type="InterPro" id="IPR043132">
    <property type="entry name" value="BCAT-like_C"/>
</dbReference>
<dbReference type="NCBIfam" id="NF009896">
    <property type="entry name" value="PRK13356.1"/>
    <property type="match status" value="1"/>
</dbReference>
<dbReference type="InterPro" id="IPR036038">
    <property type="entry name" value="Aminotransferase-like"/>
</dbReference>
<comment type="pathway">
    <text evidence="3">Amino-acid biosynthesis; L-isoleucine biosynthesis; L-isoleucine from 2-oxobutanoate: step 4/4.</text>
</comment>
<evidence type="ECO:0000256" key="3">
    <source>
        <dbReference type="ARBA" id="ARBA00004824"/>
    </source>
</evidence>
<dbReference type="InterPro" id="IPR043131">
    <property type="entry name" value="BCAT-like_N"/>
</dbReference>
<evidence type="ECO:0000256" key="14">
    <source>
        <dbReference type="RuleBase" id="RU004106"/>
    </source>
</evidence>
<dbReference type="InterPro" id="IPR050571">
    <property type="entry name" value="Class-IV_PLP-Dep_Aminotrnsfr"/>
</dbReference>
<dbReference type="RefSeq" id="WP_377834010.1">
    <property type="nucleotide sequence ID" value="NZ_JBHRSK010000011.1"/>
</dbReference>
<dbReference type="EMBL" id="JBHRSK010000011">
    <property type="protein sequence ID" value="MFC2969301.1"/>
    <property type="molecule type" value="Genomic_DNA"/>
</dbReference>
<comment type="pathway">
    <text evidence="4">Amino-acid biosynthesis; L-valine biosynthesis; L-valine from pyruvate: step 4/4.</text>
</comment>
<comment type="similarity">
    <text evidence="6 14">Belongs to the class-IV pyridoxal-phosphate-dependent aminotransferase family.</text>
</comment>
<dbReference type="SUPFAM" id="SSF56752">
    <property type="entry name" value="D-aminoacid aminotransferase-like PLP-dependent enzymes"/>
    <property type="match status" value="1"/>
</dbReference>
<evidence type="ECO:0000256" key="5">
    <source>
        <dbReference type="ARBA" id="ARBA00005072"/>
    </source>
</evidence>
<dbReference type="InterPro" id="IPR018300">
    <property type="entry name" value="Aminotrans_IV_CS"/>
</dbReference>
<keyword evidence="16" id="KW-0032">Aminotransferase</keyword>
<name>A0ABV7AIU3_9RHOB</name>
<comment type="catalytic activity">
    <reaction evidence="12">
        <text>L-isoleucine + 2-oxoglutarate = (S)-3-methyl-2-oxopentanoate + L-glutamate</text>
        <dbReference type="Rhea" id="RHEA:24801"/>
        <dbReference type="ChEBI" id="CHEBI:16810"/>
        <dbReference type="ChEBI" id="CHEBI:29985"/>
        <dbReference type="ChEBI" id="CHEBI:35146"/>
        <dbReference type="ChEBI" id="CHEBI:58045"/>
        <dbReference type="EC" id="2.6.1.42"/>
    </reaction>
</comment>
<accession>A0ABV7AIU3</accession>
<evidence type="ECO:0000256" key="9">
    <source>
        <dbReference type="ARBA" id="ARBA00022898"/>
    </source>
</evidence>
<evidence type="ECO:0000256" key="2">
    <source>
        <dbReference type="ARBA" id="ARBA00003109"/>
    </source>
</evidence>
<gene>
    <name evidence="16" type="ORF">ACFOES_14440</name>
</gene>
<evidence type="ECO:0000256" key="15">
    <source>
        <dbReference type="RuleBase" id="RU004516"/>
    </source>
</evidence>
<protein>
    <recommendedName>
        <fullName evidence="8">Probable branched-chain-amino-acid aminotransferase</fullName>
        <ecNumber evidence="7">2.6.1.42</ecNumber>
    </recommendedName>
</protein>
<comment type="catalytic activity">
    <reaction evidence="11">
        <text>L-valine + 2-oxoglutarate = 3-methyl-2-oxobutanoate + L-glutamate</text>
        <dbReference type="Rhea" id="RHEA:24813"/>
        <dbReference type="ChEBI" id="CHEBI:11851"/>
        <dbReference type="ChEBI" id="CHEBI:16810"/>
        <dbReference type="ChEBI" id="CHEBI:29985"/>
        <dbReference type="ChEBI" id="CHEBI:57762"/>
        <dbReference type="EC" id="2.6.1.42"/>
    </reaction>
</comment>
<dbReference type="EC" id="2.6.1.42" evidence="7"/>
<evidence type="ECO:0000256" key="13">
    <source>
        <dbReference type="ARBA" id="ARBA00049229"/>
    </source>
</evidence>
<evidence type="ECO:0000256" key="6">
    <source>
        <dbReference type="ARBA" id="ARBA00009320"/>
    </source>
</evidence>
<evidence type="ECO:0000256" key="10">
    <source>
        <dbReference type="ARBA" id="ARBA00023304"/>
    </source>
</evidence>
<dbReference type="Gene3D" id="3.20.10.10">
    <property type="entry name" value="D-amino Acid Aminotransferase, subunit A, domain 2"/>
    <property type="match status" value="1"/>
</dbReference>
<dbReference type="Proteomes" id="UP001595443">
    <property type="component" value="Unassembled WGS sequence"/>
</dbReference>
<comment type="pathway">
    <text evidence="5">Amino-acid biosynthesis; L-leucine biosynthesis; L-leucine from 3-methyl-2-oxobutanoate: step 4/4.</text>
</comment>
<dbReference type="Pfam" id="PF01063">
    <property type="entry name" value="Aminotran_4"/>
    <property type="match status" value="1"/>
</dbReference>
<evidence type="ECO:0000256" key="11">
    <source>
        <dbReference type="ARBA" id="ARBA00048212"/>
    </source>
</evidence>
<comment type="function">
    <text evidence="2">Acts on leucine, isoleucine and valine.</text>
</comment>
<reference evidence="17" key="1">
    <citation type="journal article" date="2019" name="Int. J. Syst. Evol. Microbiol.">
        <title>The Global Catalogue of Microorganisms (GCM) 10K type strain sequencing project: providing services to taxonomists for standard genome sequencing and annotation.</title>
        <authorList>
            <consortium name="The Broad Institute Genomics Platform"/>
            <consortium name="The Broad Institute Genome Sequencing Center for Infectious Disease"/>
            <person name="Wu L."/>
            <person name="Ma J."/>
        </authorList>
    </citation>
    <scope>NUCLEOTIDE SEQUENCE [LARGE SCALE GENOMIC DNA]</scope>
    <source>
        <strain evidence="17">KCTC 62192</strain>
    </source>
</reference>
<keyword evidence="10" id="KW-0028">Amino-acid biosynthesis</keyword>
<evidence type="ECO:0000256" key="12">
    <source>
        <dbReference type="ARBA" id="ARBA00048798"/>
    </source>
</evidence>
<proteinExistence type="inferred from homology"/>
<evidence type="ECO:0000256" key="8">
    <source>
        <dbReference type="ARBA" id="ARBA00014472"/>
    </source>
</evidence>
<dbReference type="PANTHER" id="PTHR42743">
    <property type="entry name" value="AMINO-ACID AMINOTRANSFERASE"/>
    <property type="match status" value="1"/>
</dbReference>
<dbReference type="GO" id="GO:0004084">
    <property type="term" value="F:branched-chain-amino-acid transaminase activity"/>
    <property type="evidence" value="ECO:0007669"/>
    <property type="project" value="UniProtKB-EC"/>
</dbReference>
<dbReference type="Gene3D" id="3.30.470.10">
    <property type="match status" value="1"/>
</dbReference>
<comment type="cofactor">
    <cofactor evidence="1 15">
        <name>pyridoxal 5'-phosphate</name>
        <dbReference type="ChEBI" id="CHEBI:597326"/>
    </cofactor>
</comment>
<evidence type="ECO:0000313" key="17">
    <source>
        <dbReference type="Proteomes" id="UP001595443"/>
    </source>
</evidence>
<dbReference type="InterPro" id="IPR001544">
    <property type="entry name" value="Aminotrans_IV"/>
</dbReference>
<keyword evidence="16" id="KW-0808">Transferase</keyword>